<organism evidence="1 2">
    <name type="scientific">Paramuricea clavata</name>
    <name type="common">Red gorgonian</name>
    <name type="synonym">Violescent sea-whip</name>
    <dbReference type="NCBI Taxonomy" id="317549"/>
    <lineage>
        <taxon>Eukaryota</taxon>
        <taxon>Metazoa</taxon>
        <taxon>Cnidaria</taxon>
        <taxon>Anthozoa</taxon>
        <taxon>Octocorallia</taxon>
        <taxon>Malacalcyonacea</taxon>
        <taxon>Plexauridae</taxon>
        <taxon>Paramuricea</taxon>
    </lineage>
</organism>
<dbReference type="AlphaFoldDB" id="A0A6S7K7I6"/>
<gene>
    <name evidence="1" type="ORF">PACLA_8A005090</name>
</gene>
<dbReference type="Proteomes" id="UP001152795">
    <property type="component" value="Unassembled WGS sequence"/>
</dbReference>
<protein>
    <submittedName>
        <fullName evidence="1">Uncharacterized protein</fullName>
    </submittedName>
</protein>
<keyword evidence="2" id="KW-1185">Reference proteome</keyword>
<evidence type="ECO:0000313" key="1">
    <source>
        <dbReference type="EMBL" id="CAB4041375.1"/>
    </source>
</evidence>
<sequence>NRQLQKRSNKEELSDVSSPWRLKTNLNDVVVVNVVF</sequence>
<proteinExistence type="predicted"/>
<feature type="non-terminal residue" evidence="1">
    <location>
        <position position="1"/>
    </location>
</feature>
<name>A0A6S7K7I6_PARCT</name>
<evidence type="ECO:0000313" key="2">
    <source>
        <dbReference type="Proteomes" id="UP001152795"/>
    </source>
</evidence>
<comment type="caution">
    <text evidence="1">The sequence shown here is derived from an EMBL/GenBank/DDBJ whole genome shotgun (WGS) entry which is preliminary data.</text>
</comment>
<dbReference type="EMBL" id="CACRXK020028205">
    <property type="protein sequence ID" value="CAB4041375.1"/>
    <property type="molecule type" value="Genomic_DNA"/>
</dbReference>
<reference evidence="1" key="1">
    <citation type="submission" date="2020-04" db="EMBL/GenBank/DDBJ databases">
        <authorList>
            <person name="Alioto T."/>
            <person name="Alioto T."/>
            <person name="Gomez Garrido J."/>
        </authorList>
    </citation>
    <scope>NUCLEOTIDE SEQUENCE</scope>
    <source>
        <strain evidence="1">A484AB</strain>
    </source>
</reference>
<accession>A0A6S7K7I6</accession>